<evidence type="ECO:0000313" key="2">
    <source>
        <dbReference type="Proteomes" id="UP000182573"/>
    </source>
</evidence>
<name>A0A1H2ZI99_HALVA</name>
<proteinExistence type="predicted"/>
<sequence length="70" mass="8022">MAETTLATMDELLEGALDDVDDPEVRYKLRSARQLLQVVQQRQDLIDEAIDTAVEDEEILQNLRDLGYTE</sequence>
<dbReference type="EMBL" id="FNOF01000016">
    <property type="protein sequence ID" value="SDX16494.1"/>
    <property type="molecule type" value="Genomic_DNA"/>
</dbReference>
<dbReference type="STRING" id="28442.SAMN05443574_11672"/>
<gene>
    <name evidence="1" type="ORF">SAMN05443574_11672</name>
</gene>
<dbReference type="Proteomes" id="UP000182573">
    <property type="component" value="Unassembled WGS sequence"/>
</dbReference>
<reference evidence="1 2" key="1">
    <citation type="submission" date="2016-10" db="EMBL/GenBank/DDBJ databases">
        <authorList>
            <person name="de Groot N.N."/>
        </authorList>
    </citation>
    <scope>NUCLEOTIDE SEQUENCE [LARGE SCALE GENOMIC DNA]</scope>
    <source>
        <strain evidence="1 2">DSM 3756</strain>
    </source>
</reference>
<dbReference type="AlphaFoldDB" id="A0A1H2ZI99"/>
<protein>
    <submittedName>
        <fullName evidence="1">Uncharacterized protein</fullName>
    </submittedName>
</protein>
<evidence type="ECO:0000313" key="1">
    <source>
        <dbReference type="EMBL" id="SDX16494.1"/>
    </source>
</evidence>
<organism evidence="1 2">
    <name type="scientific">Haloarcula vallismortis</name>
    <name type="common">Halobacterium vallismortis</name>
    <dbReference type="NCBI Taxonomy" id="28442"/>
    <lineage>
        <taxon>Archaea</taxon>
        <taxon>Methanobacteriati</taxon>
        <taxon>Methanobacteriota</taxon>
        <taxon>Stenosarchaea group</taxon>
        <taxon>Halobacteria</taxon>
        <taxon>Halobacteriales</taxon>
        <taxon>Haloarculaceae</taxon>
        <taxon>Haloarcula</taxon>
    </lineage>
</organism>
<dbReference type="RefSeq" id="WP_004517500.1">
    <property type="nucleotide sequence ID" value="NZ_FNOF01000016.1"/>
</dbReference>
<accession>A0A1H2ZI99</accession>